<organism evidence="1 2">
    <name type="scientific">Candidatus Lachnoclostridium stercoravium</name>
    <dbReference type="NCBI Taxonomy" id="2838633"/>
    <lineage>
        <taxon>Bacteria</taxon>
        <taxon>Bacillati</taxon>
        <taxon>Bacillota</taxon>
        <taxon>Clostridia</taxon>
        <taxon>Lachnospirales</taxon>
        <taxon>Lachnospiraceae</taxon>
    </lineage>
</organism>
<sequence length="140" mass="16188">MNKEQDRKTARLYPIRPHHGLCLQFFEGKGYSGGFTAHMDKIKKTLESQEETEVFLTVAADTICECCPNRKGKDCIQDEKVDMYDRKVLEACGVQGETSLPWKEFAELVRQKIILTGRRADICPDCQWKEICEKKEKELL</sequence>
<evidence type="ECO:0000313" key="2">
    <source>
        <dbReference type="Proteomes" id="UP000823900"/>
    </source>
</evidence>
<dbReference type="InterPro" id="IPR009702">
    <property type="entry name" value="DUF1284"/>
</dbReference>
<dbReference type="Pfam" id="PF06935">
    <property type="entry name" value="DUF1284"/>
    <property type="match status" value="1"/>
</dbReference>
<proteinExistence type="predicted"/>
<gene>
    <name evidence="1" type="ORF">IAA07_00650</name>
</gene>
<reference evidence="1" key="2">
    <citation type="submission" date="2021-04" db="EMBL/GenBank/DDBJ databases">
        <authorList>
            <person name="Gilroy R."/>
        </authorList>
    </citation>
    <scope>NUCLEOTIDE SEQUENCE</scope>
    <source>
        <strain evidence="1">CHK178-16964</strain>
    </source>
</reference>
<dbReference type="Proteomes" id="UP000823900">
    <property type="component" value="Unassembled WGS sequence"/>
</dbReference>
<reference evidence="1" key="1">
    <citation type="journal article" date="2021" name="PeerJ">
        <title>Extensive microbial diversity within the chicken gut microbiome revealed by metagenomics and culture.</title>
        <authorList>
            <person name="Gilroy R."/>
            <person name="Ravi A."/>
            <person name="Getino M."/>
            <person name="Pursley I."/>
            <person name="Horton D.L."/>
            <person name="Alikhan N.F."/>
            <person name="Baker D."/>
            <person name="Gharbi K."/>
            <person name="Hall N."/>
            <person name="Watson M."/>
            <person name="Adriaenssens E.M."/>
            <person name="Foster-Nyarko E."/>
            <person name="Jarju S."/>
            <person name="Secka A."/>
            <person name="Antonio M."/>
            <person name="Oren A."/>
            <person name="Chaudhuri R.R."/>
            <person name="La Ragione R."/>
            <person name="Hildebrand F."/>
            <person name="Pallen M.J."/>
        </authorList>
    </citation>
    <scope>NUCLEOTIDE SEQUENCE</scope>
    <source>
        <strain evidence="1">CHK178-16964</strain>
    </source>
</reference>
<dbReference type="EMBL" id="DWZA01000004">
    <property type="protein sequence ID" value="HJA70072.1"/>
    <property type="molecule type" value="Genomic_DNA"/>
</dbReference>
<dbReference type="AlphaFoldDB" id="A0A9D2KL98"/>
<evidence type="ECO:0000313" key="1">
    <source>
        <dbReference type="EMBL" id="HJA70072.1"/>
    </source>
</evidence>
<protein>
    <submittedName>
        <fullName evidence="1">DUF1284 domain-containing protein</fullName>
    </submittedName>
</protein>
<comment type="caution">
    <text evidence="1">The sequence shown here is derived from an EMBL/GenBank/DDBJ whole genome shotgun (WGS) entry which is preliminary data.</text>
</comment>
<name>A0A9D2KL98_9FIRM</name>
<accession>A0A9D2KL98</accession>